<feature type="region of interest" description="Disordered" evidence="2">
    <location>
        <begin position="203"/>
        <end position="253"/>
    </location>
</feature>
<accession>A0A2Z7AER5</accession>
<feature type="coiled-coil region" evidence="1">
    <location>
        <begin position="79"/>
        <end position="138"/>
    </location>
</feature>
<keyword evidence="1" id="KW-0175">Coiled coil</keyword>
<sequence>MRTRGDKRPSRKHDRKVLVAEESTKSWADIDSESSSSSSSSRDSEQEEVHCLMADQTSDDEVFDFSNIEFTREDLVSALNDMVKEYRKLSHSFEEVKAENISLKSSSTESSSDELEDIDSLKIELRKLTAENDLLRNDPYCSPLISSGDSRRFRPPFWTFEVALDSSRRAILIDTLLGGCCCLERDREVVVFGRVLRVEGAQSSQSAHQPQQQQHEQQVAQQSGRQRFRPRGHLFKKKSGSGSSGSGSSSSSGSRAEFCGFYGEKYPSTQCVVVQGSCNLCGQYGNFARVCPSAGSQQTTAQPQGRGRQLGVVPLSFSSLVHHGLDSRLSLSSLDPSMLSLRLISCNLRLVLLEGYRPDLMTSAMQRRFIKLERKVLMQRLVSSFECYTIQLLDLRTIRWL</sequence>
<evidence type="ECO:0000256" key="1">
    <source>
        <dbReference type="SAM" id="Coils"/>
    </source>
</evidence>
<evidence type="ECO:0000313" key="4">
    <source>
        <dbReference type="Proteomes" id="UP000250235"/>
    </source>
</evidence>
<dbReference type="AlphaFoldDB" id="A0A2Z7AER5"/>
<feature type="compositionally biased region" description="Low complexity" evidence="2">
    <location>
        <begin position="203"/>
        <end position="223"/>
    </location>
</feature>
<evidence type="ECO:0000313" key="3">
    <source>
        <dbReference type="EMBL" id="KZV17474.1"/>
    </source>
</evidence>
<gene>
    <name evidence="3" type="ORF">F511_12580</name>
</gene>
<feature type="compositionally biased region" description="Basic residues" evidence="2">
    <location>
        <begin position="226"/>
        <end position="239"/>
    </location>
</feature>
<keyword evidence="4" id="KW-1185">Reference proteome</keyword>
<evidence type="ECO:0000256" key="2">
    <source>
        <dbReference type="SAM" id="MobiDB-lite"/>
    </source>
</evidence>
<dbReference type="EMBL" id="KV018220">
    <property type="protein sequence ID" value="KZV17474.1"/>
    <property type="molecule type" value="Genomic_DNA"/>
</dbReference>
<evidence type="ECO:0008006" key="5">
    <source>
        <dbReference type="Google" id="ProtNLM"/>
    </source>
</evidence>
<proteinExistence type="predicted"/>
<protein>
    <recommendedName>
        <fullName evidence="5">CCHC-type domain-containing protein</fullName>
    </recommendedName>
</protein>
<reference evidence="3 4" key="1">
    <citation type="journal article" date="2015" name="Proc. Natl. Acad. Sci. U.S.A.">
        <title>The resurrection genome of Boea hygrometrica: A blueprint for survival of dehydration.</title>
        <authorList>
            <person name="Xiao L."/>
            <person name="Yang G."/>
            <person name="Zhang L."/>
            <person name="Yang X."/>
            <person name="Zhao S."/>
            <person name="Ji Z."/>
            <person name="Zhou Q."/>
            <person name="Hu M."/>
            <person name="Wang Y."/>
            <person name="Chen M."/>
            <person name="Xu Y."/>
            <person name="Jin H."/>
            <person name="Xiao X."/>
            <person name="Hu G."/>
            <person name="Bao F."/>
            <person name="Hu Y."/>
            <person name="Wan P."/>
            <person name="Li L."/>
            <person name="Deng X."/>
            <person name="Kuang T."/>
            <person name="Xiang C."/>
            <person name="Zhu J.K."/>
            <person name="Oliver M.J."/>
            <person name="He Y."/>
        </authorList>
    </citation>
    <scope>NUCLEOTIDE SEQUENCE [LARGE SCALE GENOMIC DNA]</scope>
    <source>
        <strain evidence="4">cv. XS01</strain>
    </source>
</reference>
<feature type="region of interest" description="Disordered" evidence="2">
    <location>
        <begin position="1"/>
        <end position="50"/>
    </location>
</feature>
<dbReference type="Proteomes" id="UP000250235">
    <property type="component" value="Unassembled WGS sequence"/>
</dbReference>
<organism evidence="3 4">
    <name type="scientific">Dorcoceras hygrometricum</name>
    <dbReference type="NCBI Taxonomy" id="472368"/>
    <lineage>
        <taxon>Eukaryota</taxon>
        <taxon>Viridiplantae</taxon>
        <taxon>Streptophyta</taxon>
        <taxon>Embryophyta</taxon>
        <taxon>Tracheophyta</taxon>
        <taxon>Spermatophyta</taxon>
        <taxon>Magnoliopsida</taxon>
        <taxon>eudicotyledons</taxon>
        <taxon>Gunneridae</taxon>
        <taxon>Pentapetalae</taxon>
        <taxon>asterids</taxon>
        <taxon>lamiids</taxon>
        <taxon>Lamiales</taxon>
        <taxon>Gesneriaceae</taxon>
        <taxon>Didymocarpoideae</taxon>
        <taxon>Trichosporeae</taxon>
        <taxon>Loxocarpinae</taxon>
        <taxon>Dorcoceras</taxon>
    </lineage>
</organism>
<name>A0A2Z7AER5_9LAMI</name>